<keyword evidence="1" id="KW-0812">Transmembrane</keyword>
<evidence type="ECO:0000313" key="2">
    <source>
        <dbReference type="EMBL" id="QHS81560.1"/>
    </source>
</evidence>
<feature type="transmembrane region" description="Helical" evidence="1">
    <location>
        <begin position="16"/>
        <end position="40"/>
    </location>
</feature>
<keyword evidence="1" id="KW-1133">Transmembrane helix</keyword>
<keyword evidence="1" id="KW-0472">Membrane</keyword>
<protein>
    <submittedName>
        <fullName evidence="2">Uncharacterized protein</fullName>
    </submittedName>
</protein>
<feature type="transmembrane region" description="Helical" evidence="1">
    <location>
        <begin position="52"/>
        <end position="73"/>
    </location>
</feature>
<sequence>MEPEWMTKINSSTICSFYYAFFVAYAVIALIALIGLVIVLASKMPVSMKLYVGFNSLISISLGVTLALFQYLVCDRALLSNEVRRAELRIE</sequence>
<proteinExistence type="predicted"/>
<evidence type="ECO:0000256" key="1">
    <source>
        <dbReference type="SAM" id="Phobius"/>
    </source>
</evidence>
<dbReference type="EMBL" id="MN740758">
    <property type="protein sequence ID" value="QHS81560.1"/>
    <property type="molecule type" value="Genomic_DNA"/>
</dbReference>
<reference evidence="2" key="1">
    <citation type="journal article" date="2020" name="Nature">
        <title>Giant virus diversity and host interactions through global metagenomics.</title>
        <authorList>
            <person name="Schulz F."/>
            <person name="Roux S."/>
            <person name="Paez-Espino D."/>
            <person name="Jungbluth S."/>
            <person name="Walsh D.A."/>
            <person name="Denef V.J."/>
            <person name="McMahon K.D."/>
            <person name="Konstantinidis K.T."/>
            <person name="Eloe-Fadrosh E.A."/>
            <person name="Kyrpides N.C."/>
            <person name="Woyke T."/>
        </authorList>
    </citation>
    <scope>NUCLEOTIDE SEQUENCE</scope>
    <source>
        <strain evidence="2">GVMAG-S-1101164-72</strain>
    </source>
</reference>
<name>A0A6C0AQ15_9ZZZZ</name>
<accession>A0A6C0AQ15</accession>
<dbReference type="AlphaFoldDB" id="A0A6C0AQ15"/>
<organism evidence="2">
    <name type="scientific">viral metagenome</name>
    <dbReference type="NCBI Taxonomy" id="1070528"/>
    <lineage>
        <taxon>unclassified sequences</taxon>
        <taxon>metagenomes</taxon>
        <taxon>organismal metagenomes</taxon>
    </lineage>
</organism>